<sequence>MTLPSAAGLRRFLAILSVLTLAACQGLPEPPAPLGSPSPNQAPPAPPPATPSEATFAFEPFTGAPGNLADDLSRYIGIEAQKQGLILVRRVGAASNYRVKGYLSATGEPSSATVFYVFDIVDPAGTRLKRISGSETVGGTKGDPWQAIDSATLERIANRSVVEIVAWLNRR</sequence>
<name>A0A926P1F2_9HYPH</name>
<dbReference type="AlphaFoldDB" id="A0A926P1F2"/>
<feature type="compositionally biased region" description="Pro residues" evidence="1">
    <location>
        <begin position="30"/>
        <end position="50"/>
    </location>
</feature>
<comment type="caution">
    <text evidence="3">The sequence shown here is derived from an EMBL/GenBank/DDBJ whole genome shotgun (WGS) entry which is preliminary data.</text>
</comment>
<proteinExistence type="predicted"/>
<dbReference type="Proteomes" id="UP000598467">
    <property type="component" value="Unassembled WGS sequence"/>
</dbReference>
<evidence type="ECO:0008006" key="5">
    <source>
        <dbReference type="Google" id="ProtNLM"/>
    </source>
</evidence>
<evidence type="ECO:0000256" key="1">
    <source>
        <dbReference type="SAM" id="MobiDB-lite"/>
    </source>
</evidence>
<dbReference type="RefSeq" id="WP_190291966.1">
    <property type="nucleotide sequence ID" value="NZ_JABFCZ010000013.1"/>
</dbReference>
<gene>
    <name evidence="3" type="ORF">HK439_13175</name>
</gene>
<evidence type="ECO:0000256" key="2">
    <source>
        <dbReference type="SAM" id="SignalP"/>
    </source>
</evidence>
<organism evidence="3 4">
    <name type="scientific">Roseibium aggregatum</name>
    <dbReference type="NCBI Taxonomy" id="187304"/>
    <lineage>
        <taxon>Bacteria</taxon>
        <taxon>Pseudomonadati</taxon>
        <taxon>Pseudomonadota</taxon>
        <taxon>Alphaproteobacteria</taxon>
        <taxon>Hyphomicrobiales</taxon>
        <taxon>Stappiaceae</taxon>
        <taxon>Roseibium</taxon>
    </lineage>
</organism>
<evidence type="ECO:0000313" key="3">
    <source>
        <dbReference type="EMBL" id="MBD1547213.1"/>
    </source>
</evidence>
<reference evidence="3" key="1">
    <citation type="submission" date="2020-05" db="EMBL/GenBank/DDBJ databases">
        <title>Identification of trans-AT polyketide cluster in two marine bacteria, producers of a novel glutaramide-containing polyketide sesbanimide D and analogs.</title>
        <authorList>
            <person name="Kacar D."/>
            <person name="Rodriguez P."/>
            <person name="Canedo L."/>
            <person name="Gonzalez E."/>
            <person name="Galan B."/>
            <person name="De La Calle F."/>
            <person name="Garcia J.L."/>
        </authorList>
    </citation>
    <scope>NUCLEOTIDE SEQUENCE</scope>
    <source>
        <strain evidence="3">PHM038</strain>
    </source>
</reference>
<evidence type="ECO:0000313" key="4">
    <source>
        <dbReference type="Proteomes" id="UP000598467"/>
    </source>
</evidence>
<keyword evidence="2" id="KW-0732">Signal</keyword>
<feature type="chain" id="PRO_5036767234" description="Lipoprotein" evidence="2">
    <location>
        <begin position="23"/>
        <end position="171"/>
    </location>
</feature>
<feature type="region of interest" description="Disordered" evidence="1">
    <location>
        <begin position="30"/>
        <end position="53"/>
    </location>
</feature>
<accession>A0A926P1F2</accession>
<dbReference type="EMBL" id="JABFCZ010000013">
    <property type="protein sequence ID" value="MBD1547213.1"/>
    <property type="molecule type" value="Genomic_DNA"/>
</dbReference>
<feature type="signal peptide" evidence="2">
    <location>
        <begin position="1"/>
        <end position="22"/>
    </location>
</feature>
<protein>
    <recommendedName>
        <fullName evidence="5">Lipoprotein</fullName>
    </recommendedName>
</protein>